<keyword evidence="4" id="KW-1185">Reference proteome</keyword>
<name>F5J195_9BACT</name>
<keyword evidence="1" id="KW-0472">Membrane</keyword>
<proteinExistence type="predicted"/>
<protein>
    <recommendedName>
        <fullName evidence="2">Acyltransferase 3 domain-containing protein</fullName>
    </recommendedName>
</protein>
<dbReference type="RefSeq" id="WP_006800645.1">
    <property type="nucleotide sequence ID" value="NZ_GL891987.1"/>
</dbReference>
<dbReference type="HOGENOM" id="CLU_071238_0_0_10"/>
<feature type="domain" description="Acyltransferase 3" evidence="2">
    <location>
        <begin position="10"/>
        <end position="316"/>
    </location>
</feature>
<dbReference type="eggNOG" id="ENOG5032XDC">
    <property type="taxonomic scope" value="Bacteria"/>
</dbReference>
<comment type="caution">
    <text evidence="3">The sequence shown here is derived from an EMBL/GenBank/DDBJ whole genome shotgun (WGS) entry which is preliminary data.</text>
</comment>
<feature type="transmembrane region" description="Helical" evidence="1">
    <location>
        <begin position="297"/>
        <end position="322"/>
    </location>
</feature>
<dbReference type="GO" id="GO:0016747">
    <property type="term" value="F:acyltransferase activity, transferring groups other than amino-acyl groups"/>
    <property type="evidence" value="ECO:0007669"/>
    <property type="project" value="InterPro"/>
</dbReference>
<dbReference type="InterPro" id="IPR002656">
    <property type="entry name" value="Acyl_transf_3_dom"/>
</dbReference>
<feature type="transmembrane region" description="Helical" evidence="1">
    <location>
        <begin position="145"/>
        <end position="168"/>
    </location>
</feature>
<dbReference type="AlphaFoldDB" id="F5J195"/>
<accession>F5J195</accession>
<evidence type="ECO:0000256" key="1">
    <source>
        <dbReference type="SAM" id="Phobius"/>
    </source>
</evidence>
<dbReference type="Proteomes" id="UP000004913">
    <property type="component" value="Unassembled WGS sequence"/>
</dbReference>
<evidence type="ECO:0000313" key="3">
    <source>
        <dbReference type="EMBL" id="EGK00469.1"/>
    </source>
</evidence>
<dbReference type="Pfam" id="PF01757">
    <property type="entry name" value="Acyl_transf_3"/>
    <property type="match status" value="1"/>
</dbReference>
<feature type="transmembrane region" description="Helical" evidence="1">
    <location>
        <begin position="228"/>
        <end position="247"/>
    </location>
</feature>
<evidence type="ECO:0000313" key="4">
    <source>
        <dbReference type="Proteomes" id="UP000004913"/>
    </source>
</evidence>
<feature type="transmembrane region" description="Helical" evidence="1">
    <location>
        <begin position="77"/>
        <end position="98"/>
    </location>
</feature>
<keyword evidence="1" id="KW-1133">Transmembrane helix</keyword>
<feature type="transmembrane region" description="Helical" evidence="1">
    <location>
        <begin position="197"/>
        <end position="222"/>
    </location>
</feature>
<reference evidence="3 4" key="1">
    <citation type="submission" date="2011-04" db="EMBL/GenBank/DDBJ databases">
        <title>The Genome Sequence of Dysgonomonas gadei ATCC BAA-286.</title>
        <authorList>
            <consortium name="The Broad Institute Genome Sequencing Platform"/>
            <person name="Earl A."/>
            <person name="Ward D."/>
            <person name="Feldgarden M."/>
            <person name="Gevers D."/>
            <person name="Pudlo N."/>
            <person name="Martens E."/>
            <person name="Allen-Vercoe E."/>
            <person name="Young S.K."/>
            <person name="Zeng Q."/>
            <person name="Gargeya S."/>
            <person name="Fitzgerald M."/>
            <person name="Haas B."/>
            <person name="Abouelleil A."/>
            <person name="Alvarado L."/>
            <person name="Arachchi H.M."/>
            <person name="Berlin A."/>
            <person name="Brown A."/>
            <person name="Chapman S.B."/>
            <person name="Chen Z."/>
            <person name="Dunbar C."/>
            <person name="Freedman E."/>
            <person name="Gearin G."/>
            <person name="Gellesch M."/>
            <person name="Goldberg J."/>
            <person name="Griggs A."/>
            <person name="Gujja S."/>
            <person name="Heiman D."/>
            <person name="Howarth C."/>
            <person name="Larson L."/>
            <person name="Lui A."/>
            <person name="MacDonald P.J.P."/>
            <person name="Mehta T."/>
            <person name="Montmayeur A."/>
            <person name="Murphy C."/>
            <person name="Neiman D."/>
            <person name="Pearson M."/>
            <person name="Priest M."/>
            <person name="Roberts A."/>
            <person name="Saif S."/>
            <person name="Shea T."/>
            <person name="Shenoy N."/>
            <person name="Sisk P."/>
            <person name="Stolte C."/>
            <person name="Sykes S."/>
            <person name="Yandava C."/>
            <person name="Wortman J."/>
            <person name="Nusbaum C."/>
            <person name="Birren B."/>
        </authorList>
    </citation>
    <scope>NUCLEOTIDE SEQUENCE [LARGE SCALE GENOMIC DNA]</scope>
    <source>
        <strain evidence="3 4">ATCC BAA-286</strain>
    </source>
</reference>
<dbReference type="EMBL" id="ADLV01000036">
    <property type="protein sequence ID" value="EGK00469.1"/>
    <property type="molecule type" value="Genomic_DNA"/>
</dbReference>
<evidence type="ECO:0000259" key="2">
    <source>
        <dbReference type="Pfam" id="PF01757"/>
    </source>
</evidence>
<keyword evidence="1" id="KW-0812">Transmembrane</keyword>
<feature type="transmembrane region" description="Helical" evidence="1">
    <location>
        <begin position="174"/>
        <end position="190"/>
    </location>
</feature>
<feature type="transmembrane region" description="Helical" evidence="1">
    <location>
        <begin position="34"/>
        <end position="56"/>
    </location>
</feature>
<sequence length="333" mass="39280">MTQTTNYNPTFDFLKGIAILFVLLLHAIPKDILYQVGFLYHIGQAVPIFILIQGFHSMRKFDKFQWKSYYFESTKRLLMRIILPFVFIQIISILLLAFINDLDIISIIKGGGYGPGSYYPYIYIQAWLILPLICSVIQKYTPLKVLAIGIFISLLFEIICIVSSIPIYFYRLSVIRYVFLLFLGCYFFKYKMRPIFYILSVISIIFIYFDSVNFLSCFRIFYNGWNGYHWIMYFYTISFVSVLIFIYNKLKNGFTLPICYIGKCSYEVFLMQMFCFGFREHISKFVITIFPFLSNSFLLPIIMGLFIIILSITLGFSLKYYIKILDSKFLNSL</sequence>
<feature type="transmembrane region" description="Helical" evidence="1">
    <location>
        <begin position="118"/>
        <end position="138"/>
    </location>
</feature>
<feature type="transmembrane region" description="Helical" evidence="1">
    <location>
        <begin position="12"/>
        <end position="28"/>
    </location>
</feature>
<gene>
    <name evidence="3" type="ORF">HMPREF9455_03112</name>
</gene>
<organism evidence="3 4">
    <name type="scientific">Dysgonomonas gadei ATCC BAA-286</name>
    <dbReference type="NCBI Taxonomy" id="742766"/>
    <lineage>
        <taxon>Bacteria</taxon>
        <taxon>Pseudomonadati</taxon>
        <taxon>Bacteroidota</taxon>
        <taxon>Bacteroidia</taxon>
        <taxon>Bacteroidales</taxon>
        <taxon>Dysgonomonadaceae</taxon>
        <taxon>Dysgonomonas</taxon>
    </lineage>
</organism>